<evidence type="ECO:0000256" key="8">
    <source>
        <dbReference type="ARBA" id="ARBA00035655"/>
    </source>
</evidence>
<keyword evidence="4" id="KW-0997">Cell inner membrane</keyword>
<evidence type="ECO:0000256" key="3">
    <source>
        <dbReference type="ARBA" id="ARBA00022475"/>
    </source>
</evidence>
<keyword evidence="2" id="KW-0813">Transport</keyword>
<dbReference type="EMBL" id="JAJKBJ010000019">
    <property type="protein sequence ID" value="MCL9685142.1"/>
    <property type="molecule type" value="Genomic_DNA"/>
</dbReference>
<keyword evidence="6 9" id="KW-1133">Transmembrane helix</keyword>
<gene>
    <name evidence="10" type="ORF">LOX96_13630</name>
</gene>
<evidence type="ECO:0000313" key="10">
    <source>
        <dbReference type="EMBL" id="MCL9685142.1"/>
    </source>
</evidence>
<evidence type="ECO:0008006" key="12">
    <source>
        <dbReference type="Google" id="ProtNLM"/>
    </source>
</evidence>
<comment type="subcellular location">
    <subcellularLocation>
        <location evidence="1">Cell inner membrane</location>
        <topology evidence="1">Multi-pass membrane protein</topology>
    </subcellularLocation>
</comment>
<dbReference type="RefSeq" id="WP_250422955.1">
    <property type="nucleotide sequence ID" value="NZ_JAJKBJ010000019.1"/>
</dbReference>
<evidence type="ECO:0000256" key="4">
    <source>
        <dbReference type="ARBA" id="ARBA00022519"/>
    </source>
</evidence>
<keyword evidence="3" id="KW-1003">Cell membrane</keyword>
<dbReference type="PANTHER" id="PTHR30574">
    <property type="entry name" value="INNER MEMBRANE PROTEIN YEDE"/>
    <property type="match status" value="1"/>
</dbReference>
<evidence type="ECO:0000313" key="11">
    <source>
        <dbReference type="Proteomes" id="UP001139721"/>
    </source>
</evidence>
<feature type="transmembrane region" description="Helical" evidence="9">
    <location>
        <begin position="50"/>
        <end position="70"/>
    </location>
</feature>
<evidence type="ECO:0000256" key="9">
    <source>
        <dbReference type="SAM" id="Phobius"/>
    </source>
</evidence>
<accession>A0A9X2D2P1</accession>
<evidence type="ECO:0000256" key="7">
    <source>
        <dbReference type="ARBA" id="ARBA00023136"/>
    </source>
</evidence>
<keyword evidence="11" id="KW-1185">Reference proteome</keyword>
<comment type="similarity">
    <text evidence="8">Belongs to the TsuA/YedE (TC 9.B.102) family.</text>
</comment>
<sequence>MIIEIKVVLGGALLGLAAGLMLLVRGQILGCSGILFRSWNFTTYRLNVDNLLFMVGLLLSGIIFNFTQTVPNPGAVFKTKPWLLFMGGMLVGGGTYLGNGCTSGHGLCGLSLWRKRSIIAVGIFFPTAIITSWLVH</sequence>
<name>A0A9X2D2P1_9GAMM</name>
<dbReference type="GO" id="GO:0005886">
    <property type="term" value="C:plasma membrane"/>
    <property type="evidence" value="ECO:0007669"/>
    <property type="project" value="UniProtKB-SubCell"/>
</dbReference>
<proteinExistence type="inferred from homology"/>
<reference evidence="10" key="1">
    <citation type="submission" date="2021-11" db="EMBL/GenBank/DDBJ databases">
        <title>Legionella maioricencis sp. nov., a new species isolated from hot water samples in Mallorca.</title>
        <authorList>
            <person name="Crespi S."/>
            <person name="Drasar V."/>
            <person name="Salva-Serra F."/>
            <person name="Jaen-Luchoro D."/>
            <person name="Pineiro-Iglesias B."/>
            <person name="Aliaga F."/>
            <person name="Fernandez-Juarez V."/>
            <person name="Coll G."/>
            <person name="Moore E.R.B."/>
            <person name="Bennasar-Figueras A."/>
        </authorList>
    </citation>
    <scope>NUCLEOTIDE SEQUENCE</scope>
    <source>
        <strain evidence="10">HCPI-6</strain>
    </source>
</reference>
<feature type="transmembrane region" description="Helical" evidence="9">
    <location>
        <begin position="118"/>
        <end position="135"/>
    </location>
</feature>
<dbReference type="Proteomes" id="UP001139721">
    <property type="component" value="Unassembled WGS sequence"/>
</dbReference>
<protein>
    <recommendedName>
        <fullName evidence="12">Transmembrane protein</fullName>
    </recommendedName>
</protein>
<organism evidence="10 11">
    <name type="scientific">Legionella maioricensis</name>
    <dbReference type="NCBI Taxonomy" id="2896528"/>
    <lineage>
        <taxon>Bacteria</taxon>
        <taxon>Pseudomonadati</taxon>
        <taxon>Pseudomonadota</taxon>
        <taxon>Gammaproteobacteria</taxon>
        <taxon>Legionellales</taxon>
        <taxon>Legionellaceae</taxon>
        <taxon>Legionella</taxon>
    </lineage>
</organism>
<dbReference type="AlphaFoldDB" id="A0A9X2D2P1"/>
<keyword evidence="5 9" id="KW-0812">Transmembrane</keyword>
<evidence type="ECO:0000256" key="2">
    <source>
        <dbReference type="ARBA" id="ARBA00022448"/>
    </source>
</evidence>
<evidence type="ECO:0000256" key="6">
    <source>
        <dbReference type="ARBA" id="ARBA00022989"/>
    </source>
</evidence>
<comment type="caution">
    <text evidence="10">The sequence shown here is derived from an EMBL/GenBank/DDBJ whole genome shotgun (WGS) entry which is preliminary data.</text>
</comment>
<dbReference type="PANTHER" id="PTHR30574:SF1">
    <property type="entry name" value="SULPHUR TRANSPORT DOMAIN-CONTAINING PROTEIN"/>
    <property type="match status" value="1"/>
</dbReference>
<keyword evidence="7 9" id="KW-0472">Membrane</keyword>
<dbReference type="InterPro" id="IPR007272">
    <property type="entry name" value="Sulf_transp_TsuA/YedE"/>
</dbReference>
<feature type="transmembrane region" description="Helical" evidence="9">
    <location>
        <begin position="82"/>
        <end position="98"/>
    </location>
</feature>
<evidence type="ECO:0000256" key="1">
    <source>
        <dbReference type="ARBA" id="ARBA00004429"/>
    </source>
</evidence>
<evidence type="ECO:0000256" key="5">
    <source>
        <dbReference type="ARBA" id="ARBA00022692"/>
    </source>
</evidence>